<evidence type="ECO:0000256" key="5">
    <source>
        <dbReference type="SAM" id="SignalP"/>
    </source>
</evidence>
<dbReference type="SUPFAM" id="SSF53850">
    <property type="entry name" value="Periplasmic binding protein-like II"/>
    <property type="match status" value="1"/>
</dbReference>
<name>A0A2V3XW50_9FIRM</name>
<dbReference type="InterPro" id="IPR039424">
    <property type="entry name" value="SBP_5"/>
</dbReference>
<evidence type="ECO:0000313" key="8">
    <source>
        <dbReference type="Proteomes" id="UP000248057"/>
    </source>
</evidence>
<dbReference type="GeneID" id="86064193"/>
<dbReference type="Gene3D" id="3.10.105.10">
    <property type="entry name" value="Dipeptide-binding Protein, Domain 3"/>
    <property type="match status" value="1"/>
</dbReference>
<dbReference type="PROSITE" id="PS51257">
    <property type="entry name" value="PROKAR_LIPOPROTEIN"/>
    <property type="match status" value="1"/>
</dbReference>
<dbReference type="InterPro" id="IPR030678">
    <property type="entry name" value="Peptide/Ni-bd"/>
</dbReference>
<feature type="chain" id="PRO_5038522386" evidence="5">
    <location>
        <begin position="22"/>
        <end position="518"/>
    </location>
</feature>
<dbReference type="PANTHER" id="PTHR30290">
    <property type="entry name" value="PERIPLASMIC BINDING COMPONENT OF ABC TRANSPORTER"/>
    <property type="match status" value="1"/>
</dbReference>
<dbReference type="PIRSF" id="PIRSF002741">
    <property type="entry name" value="MppA"/>
    <property type="match status" value="1"/>
</dbReference>
<dbReference type="GO" id="GO:0042597">
    <property type="term" value="C:periplasmic space"/>
    <property type="evidence" value="ECO:0007669"/>
    <property type="project" value="UniProtKB-ARBA"/>
</dbReference>
<evidence type="ECO:0000259" key="6">
    <source>
        <dbReference type="Pfam" id="PF00496"/>
    </source>
</evidence>
<organism evidence="7 8">
    <name type="scientific">Hungatella effluvii</name>
    <dbReference type="NCBI Taxonomy" id="1096246"/>
    <lineage>
        <taxon>Bacteria</taxon>
        <taxon>Bacillati</taxon>
        <taxon>Bacillota</taxon>
        <taxon>Clostridia</taxon>
        <taxon>Lachnospirales</taxon>
        <taxon>Lachnospiraceae</taxon>
        <taxon>Hungatella</taxon>
    </lineage>
</organism>
<evidence type="ECO:0000256" key="1">
    <source>
        <dbReference type="ARBA" id="ARBA00005695"/>
    </source>
</evidence>
<dbReference type="Gene3D" id="3.40.190.10">
    <property type="entry name" value="Periplasmic binding protein-like II"/>
    <property type="match status" value="1"/>
</dbReference>
<feature type="signal peptide" evidence="5">
    <location>
        <begin position="1"/>
        <end position="21"/>
    </location>
</feature>
<evidence type="ECO:0000256" key="4">
    <source>
        <dbReference type="SAM" id="MobiDB-lite"/>
    </source>
</evidence>
<proteinExistence type="inferred from homology"/>
<feature type="compositionally biased region" description="Low complexity" evidence="4">
    <location>
        <begin position="33"/>
        <end position="48"/>
    </location>
</feature>
<accession>A0A2V3XW50</accession>
<keyword evidence="3 5" id="KW-0732">Signal</keyword>
<keyword evidence="8" id="KW-1185">Reference proteome</keyword>
<evidence type="ECO:0000313" key="7">
    <source>
        <dbReference type="EMBL" id="PXX48149.1"/>
    </source>
</evidence>
<dbReference type="Pfam" id="PF00496">
    <property type="entry name" value="SBP_bac_5"/>
    <property type="match status" value="1"/>
</dbReference>
<evidence type="ECO:0000256" key="2">
    <source>
        <dbReference type="ARBA" id="ARBA00022448"/>
    </source>
</evidence>
<reference evidence="7 8" key="1">
    <citation type="submission" date="2018-05" db="EMBL/GenBank/DDBJ databases">
        <title>Genomic Encyclopedia of Type Strains, Phase IV (KMG-IV): sequencing the most valuable type-strain genomes for metagenomic binning, comparative biology and taxonomic classification.</title>
        <authorList>
            <person name="Goeker M."/>
        </authorList>
    </citation>
    <scope>NUCLEOTIDE SEQUENCE [LARGE SCALE GENOMIC DNA]</scope>
    <source>
        <strain evidence="7 8">DSM 24995</strain>
    </source>
</reference>
<feature type="region of interest" description="Disordered" evidence="4">
    <location>
        <begin position="22"/>
        <end position="50"/>
    </location>
</feature>
<comment type="caution">
    <text evidence="7">The sequence shown here is derived from an EMBL/GenBank/DDBJ whole genome shotgun (WGS) entry which is preliminary data.</text>
</comment>
<keyword evidence="2" id="KW-0813">Transport</keyword>
<sequence>MKKGMAVILAAVTALSLTACGGSGSAGNTQNDTQSQSSESGTGASSSGNTDMVVAMGADIDTLHPSDYSTTAELTVLNQLYDTMMYMNPDGEHDPEPRLAESYEVSEDGKTYTFHLREDATFHDGTPVTAKDAVFSLNLYKDSQYQNSQVTGLASAEAVDDHTVVCHLDNPYSPFLLGACSVHIASEAYYEKSADDFVNKPVGSGPYKFTGRSKGSSVTLEAYDGYYRGEAAIKKVTFEVIPDQSTMAIAIQTGEVDFAEIDSASLPQLKADKNVTIAEIPTSSFSYVCMNLDKAPFDDVRVRQALNYAINRENLVQICYDGEATVNSNLCSANRFGYSEEQPKYEYDPEKAKSLLAEAGITTPYQLGEMLVAEKYSNLATVIQNDLKAVGLETTISVKEFNSYIGDLTSGSYTISALNMTLEGDTQMMEMAFASDYIGTANNARYSDAEMDALFDKTRVSNDKEERAELFNQIFTKAQEEAIYVPLANPLTLFAYNSSLKCPEIPYEAVYYIYDFAW</sequence>
<dbReference type="Gene3D" id="3.90.76.10">
    <property type="entry name" value="Dipeptide-binding Protein, Domain 1"/>
    <property type="match status" value="1"/>
</dbReference>
<dbReference type="GO" id="GO:0015833">
    <property type="term" value="P:peptide transport"/>
    <property type="evidence" value="ECO:0007669"/>
    <property type="project" value="TreeGrafter"/>
</dbReference>
<dbReference type="EMBL" id="QJKD01000018">
    <property type="protein sequence ID" value="PXX48149.1"/>
    <property type="molecule type" value="Genomic_DNA"/>
</dbReference>
<gene>
    <name evidence="7" type="ORF">DFR60_11828</name>
</gene>
<feature type="domain" description="Solute-binding protein family 5" evidence="6">
    <location>
        <begin position="95"/>
        <end position="421"/>
    </location>
</feature>
<dbReference type="GO" id="GO:0043190">
    <property type="term" value="C:ATP-binding cassette (ABC) transporter complex"/>
    <property type="evidence" value="ECO:0007669"/>
    <property type="project" value="InterPro"/>
</dbReference>
<dbReference type="InterPro" id="IPR000914">
    <property type="entry name" value="SBP_5_dom"/>
</dbReference>
<dbReference type="CDD" id="cd00995">
    <property type="entry name" value="PBP2_NikA_DppA_OppA_like"/>
    <property type="match status" value="1"/>
</dbReference>
<comment type="similarity">
    <text evidence="1">Belongs to the bacterial solute-binding protein 5 family.</text>
</comment>
<dbReference type="AlphaFoldDB" id="A0A2V3XW50"/>
<dbReference type="PANTHER" id="PTHR30290:SF9">
    <property type="entry name" value="OLIGOPEPTIDE-BINDING PROTEIN APPA"/>
    <property type="match status" value="1"/>
</dbReference>
<dbReference type="RefSeq" id="WP_110325366.1">
    <property type="nucleotide sequence ID" value="NZ_QJKD01000018.1"/>
</dbReference>
<dbReference type="Proteomes" id="UP000248057">
    <property type="component" value="Unassembled WGS sequence"/>
</dbReference>
<protein>
    <submittedName>
        <fullName evidence="7">Peptide/nickel transport system substrate-binding protein</fullName>
    </submittedName>
</protein>
<evidence type="ECO:0000256" key="3">
    <source>
        <dbReference type="ARBA" id="ARBA00022729"/>
    </source>
</evidence>
<dbReference type="GO" id="GO:1904680">
    <property type="term" value="F:peptide transmembrane transporter activity"/>
    <property type="evidence" value="ECO:0007669"/>
    <property type="project" value="TreeGrafter"/>
</dbReference>